<proteinExistence type="predicted"/>
<dbReference type="PANTHER" id="PTHR31533:SF35">
    <property type="entry name" value="GPI-ANCHORED PROTEIN LLG2-RELATED"/>
    <property type="match status" value="1"/>
</dbReference>
<evidence type="ECO:0000313" key="2">
    <source>
        <dbReference type="EMBL" id="KAK8499910.1"/>
    </source>
</evidence>
<sequence>MFPCKEDFRTKNYTIITSKCRGPEYPKKACCDAFLEFVCPMADLINDASHDCAIRMFCSIERSGHYPRLLFFNLSSNGTDALDCPTEH</sequence>
<gene>
    <name evidence="2" type="ORF">V6N12_042745</name>
</gene>
<dbReference type="Pfam" id="PF26578">
    <property type="entry name" value="LLG1"/>
    <property type="match status" value="1"/>
</dbReference>
<protein>
    <recommendedName>
        <fullName evidence="1">GPI-anchored protein LLG1-like domain-containing protein</fullName>
    </recommendedName>
</protein>
<dbReference type="InterPro" id="IPR039307">
    <property type="entry name" value="LORELEI-like"/>
</dbReference>
<dbReference type="Proteomes" id="UP001472677">
    <property type="component" value="Unassembled WGS sequence"/>
</dbReference>
<name>A0ABR2B0I4_9ROSI</name>
<keyword evidence="3" id="KW-1185">Reference proteome</keyword>
<dbReference type="EMBL" id="JBBPBM010000226">
    <property type="protein sequence ID" value="KAK8499910.1"/>
    <property type="molecule type" value="Genomic_DNA"/>
</dbReference>
<dbReference type="PANTHER" id="PTHR31533">
    <property type="entry name" value="GPI-ANCHORED PROTEIN LLG1-RELATED-RELATED"/>
    <property type="match status" value="1"/>
</dbReference>
<organism evidence="2 3">
    <name type="scientific">Hibiscus sabdariffa</name>
    <name type="common">roselle</name>
    <dbReference type="NCBI Taxonomy" id="183260"/>
    <lineage>
        <taxon>Eukaryota</taxon>
        <taxon>Viridiplantae</taxon>
        <taxon>Streptophyta</taxon>
        <taxon>Embryophyta</taxon>
        <taxon>Tracheophyta</taxon>
        <taxon>Spermatophyta</taxon>
        <taxon>Magnoliopsida</taxon>
        <taxon>eudicotyledons</taxon>
        <taxon>Gunneridae</taxon>
        <taxon>Pentapetalae</taxon>
        <taxon>rosids</taxon>
        <taxon>malvids</taxon>
        <taxon>Malvales</taxon>
        <taxon>Malvaceae</taxon>
        <taxon>Malvoideae</taxon>
        <taxon>Hibiscus</taxon>
    </lineage>
</organism>
<feature type="domain" description="GPI-anchored protein LLG1-like" evidence="1">
    <location>
        <begin position="7"/>
        <end position="82"/>
    </location>
</feature>
<accession>A0ABR2B0I4</accession>
<comment type="caution">
    <text evidence="2">The sequence shown here is derived from an EMBL/GenBank/DDBJ whole genome shotgun (WGS) entry which is preliminary data.</text>
</comment>
<evidence type="ECO:0000313" key="3">
    <source>
        <dbReference type="Proteomes" id="UP001472677"/>
    </source>
</evidence>
<reference evidence="2 3" key="1">
    <citation type="journal article" date="2024" name="G3 (Bethesda)">
        <title>Genome assembly of Hibiscus sabdariffa L. provides insights into metabolisms of medicinal natural products.</title>
        <authorList>
            <person name="Kim T."/>
        </authorList>
    </citation>
    <scope>NUCLEOTIDE SEQUENCE [LARGE SCALE GENOMIC DNA]</scope>
    <source>
        <strain evidence="2">TK-2024</strain>
        <tissue evidence="2">Old leaves</tissue>
    </source>
</reference>
<evidence type="ECO:0000259" key="1">
    <source>
        <dbReference type="Pfam" id="PF26578"/>
    </source>
</evidence>
<dbReference type="InterPro" id="IPR058888">
    <property type="entry name" value="LLG1-like"/>
</dbReference>